<feature type="coiled-coil region" evidence="10">
    <location>
        <begin position="153"/>
        <end position="201"/>
    </location>
</feature>
<evidence type="ECO:0000256" key="1">
    <source>
        <dbReference type="ARBA" id="ARBA00004377"/>
    </source>
</evidence>
<keyword evidence="7 9" id="KW-1133">Transmembrane helix</keyword>
<reference evidence="13 14" key="1">
    <citation type="submission" date="2014-09" db="EMBL/GenBank/DDBJ databases">
        <authorList>
            <person name="Grob C."/>
            <person name="Taubert M."/>
            <person name="Howat A.M."/>
            <person name="Burns O.J."/>
            <person name="Dixon J.L."/>
            <person name="Chen Y."/>
            <person name="Murrell J.C."/>
        </authorList>
    </citation>
    <scope>NUCLEOTIDE SEQUENCE [LARGE SCALE GENOMIC DNA]</scope>
    <source>
        <strain evidence="13">L4</strain>
    </source>
</reference>
<evidence type="ECO:0000256" key="3">
    <source>
        <dbReference type="ARBA" id="ARBA00022448"/>
    </source>
</evidence>
<keyword evidence="8 9" id="KW-0472">Membrane</keyword>
<evidence type="ECO:0000259" key="11">
    <source>
        <dbReference type="Pfam" id="PF25994"/>
    </source>
</evidence>
<dbReference type="EMBL" id="JRQD01000004">
    <property type="protein sequence ID" value="KGM06533.1"/>
    <property type="molecule type" value="Genomic_DNA"/>
</dbReference>
<evidence type="ECO:0000256" key="7">
    <source>
        <dbReference type="ARBA" id="ARBA00022989"/>
    </source>
</evidence>
<dbReference type="GO" id="GO:0005886">
    <property type="term" value="C:plasma membrane"/>
    <property type="evidence" value="ECO:0007669"/>
    <property type="project" value="UniProtKB-SubCell"/>
</dbReference>
<accession>A0A0A0BD89</accession>
<dbReference type="Pfam" id="PF26002">
    <property type="entry name" value="Beta-barrel_AprE"/>
    <property type="match status" value="1"/>
</dbReference>
<feature type="domain" description="AprE-like long alpha-helical hairpin" evidence="11">
    <location>
        <begin position="107"/>
        <end position="289"/>
    </location>
</feature>
<evidence type="ECO:0000256" key="8">
    <source>
        <dbReference type="ARBA" id="ARBA00023136"/>
    </source>
</evidence>
<keyword evidence="3 9" id="KW-0813">Transport</keyword>
<keyword evidence="4 9" id="KW-1003">Cell membrane</keyword>
<dbReference type="Gene3D" id="1.10.287.470">
    <property type="entry name" value="Helix hairpin bin"/>
    <property type="match status" value="1"/>
</dbReference>
<protein>
    <recommendedName>
        <fullName evidence="9">Membrane fusion protein (MFP) family protein</fullName>
    </recommendedName>
</protein>
<dbReference type="PRINTS" id="PR01490">
    <property type="entry name" value="RTXTOXIND"/>
</dbReference>
<dbReference type="Proteomes" id="UP000029999">
    <property type="component" value="Unassembled WGS sequence"/>
</dbReference>
<evidence type="ECO:0000313" key="14">
    <source>
        <dbReference type="Proteomes" id="UP000029999"/>
    </source>
</evidence>
<evidence type="ECO:0000256" key="5">
    <source>
        <dbReference type="ARBA" id="ARBA00022519"/>
    </source>
</evidence>
<dbReference type="PANTHER" id="PTHR30386">
    <property type="entry name" value="MEMBRANE FUSION SUBUNIT OF EMRAB-TOLC MULTIDRUG EFFLUX PUMP"/>
    <property type="match status" value="1"/>
</dbReference>
<feature type="transmembrane region" description="Helical" evidence="9">
    <location>
        <begin position="32"/>
        <end position="48"/>
    </location>
</feature>
<evidence type="ECO:0000256" key="10">
    <source>
        <dbReference type="SAM" id="Coils"/>
    </source>
</evidence>
<evidence type="ECO:0000256" key="9">
    <source>
        <dbReference type="RuleBase" id="RU365093"/>
    </source>
</evidence>
<keyword evidence="6 9" id="KW-0812">Transmembrane</keyword>
<dbReference type="Pfam" id="PF25994">
    <property type="entry name" value="HH_AprE"/>
    <property type="match status" value="1"/>
</dbReference>
<dbReference type="NCBIfam" id="TIGR01843">
    <property type="entry name" value="type_I_hlyD"/>
    <property type="match status" value="1"/>
</dbReference>
<feature type="domain" description="AprE-like beta-barrel" evidence="12">
    <location>
        <begin position="331"/>
        <end position="420"/>
    </location>
</feature>
<evidence type="ECO:0000313" key="13">
    <source>
        <dbReference type="EMBL" id="KGM06533.1"/>
    </source>
</evidence>
<dbReference type="STRING" id="392484.LP43_1755"/>
<dbReference type="InterPro" id="IPR058982">
    <property type="entry name" value="Beta-barrel_AprE"/>
</dbReference>
<evidence type="ECO:0000256" key="4">
    <source>
        <dbReference type="ARBA" id="ARBA00022475"/>
    </source>
</evidence>
<dbReference type="Gene3D" id="2.40.50.100">
    <property type="match status" value="1"/>
</dbReference>
<evidence type="ECO:0000256" key="2">
    <source>
        <dbReference type="ARBA" id="ARBA00009477"/>
    </source>
</evidence>
<keyword evidence="10" id="KW-0175">Coiled coil</keyword>
<dbReference type="PANTHER" id="PTHR30386:SF26">
    <property type="entry name" value="TRANSPORT PROTEIN COMB"/>
    <property type="match status" value="1"/>
</dbReference>
<comment type="subcellular location">
    <subcellularLocation>
        <location evidence="1 9">Cell inner membrane</location>
        <topology evidence="1 9">Single-pass membrane protein</topology>
    </subcellularLocation>
</comment>
<dbReference type="RefSeq" id="WP_036314307.1">
    <property type="nucleotide sequence ID" value="NZ_JADFAB010000025.1"/>
</dbReference>
<dbReference type="InterPro" id="IPR010129">
    <property type="entry name" value="T1SS_HlyD"/>
</dbReference>
<keyword evidence="5 9" id="KW-0997">Cell inner membrane</keyword>
<dbReference type="InterPro" id="IPR006144">
    <property type="entry name" value="Secretion_HlyD_CS"/>
</dbReference>
<dbReference type="InterPro" id="IPR058781">
    <property type="entry name" value="HH_AprE-like"/>
</dbReference>
<dbReference type="AlphaFoldDB" id="A0A0A0BD89"/>
<name>A0A0A0BD89_9GAMM</name>
<dbReference type="InterPro" id="IPR050739">
    <property type="entry name" value="MFP"/>
</dbReference>
<organism evidence="13 14">
    <name type="scientific">Methylophaga thiooxydans</name>
    <dbReference type="NCBI Taxonomy" id="392484"/>
    <lineage>
        <taxon>Bacteria</taxon>
        <taxon>Pseudomonadati</taxon>
        <taxon>Pseudomonadota</taxon>
        <taxon>Gammaproteobacteria</taxon>
        <taxon>Thiotrichales</taxon>
        <taxon>Piscirickettsiaceae</taxon>
        <taxon>Methylophaga</taxon>
    </lineage>
</organism>
<evidence type="ECO:0000259" key="12">
    <source>
        <dbReference type="Pfam" id="PF26002"/>
    </source>
</evidence>
<comment type="caution">
    <text evidence="13">The sequence shown here is derived from an EMBL/GenBank/DDBJ whole genome shotgun (WGS) entry which is preliminary data.</text>
</comment>
<dbReference type="Gene3D" id="2.40.30.170">
    <property type="match status" value="1"/>
</dbReference>
<proteinExistence type="inferred from homology"/>
<dbReference type="GO" id="GO:0009306">
    <property type="term" value="P:protein secretion"/>
    <property type="evidence" value="ECO:0007669"/>
    <property type="project" value="InterPro"/>
</dbReference>
<comment type="similarity">
    <text evidence="2 9">Belongs to the membrane fusion protein (MFP) (TC 8.A.1) family.</text>
</comment>
<dbReference type="PROSITE" id="PS00543">
    <property type="entry name" value="HLYD_FAMILY"/>
    <property type="match status" value="1"/>
</dbReference>
<gene>
    <name evidence="13" type="ORF">LP43_1755</name>
</gene>
<evidence type="ECO:0000256" key="6">
    <source>
        <dbReference type="ARBA" id="ARBA00022692"/>
    </source>
</evidence>
<sequence>MAWFKRAHPDDIEFMSEVSAATMESTPRTGHSLLLLTLLFFICAGWWAKVTELDEVTRGEGKVIPSSKIQIIQNLEGGILSEVLIAEGQIVEKGDVLLKIDDTRFSSSFRETELKYWELLARSTRLQAEADGAELVLPAHLVEEKPELAAAERRLFQARQRELQSNIDVLQQQARQREQELRETQSKLNKLRTSYELSNQELGMSEPLVSVGVISEVEILRLKRTVNELRGDMETTRLAIPRIRSSLSEVKQKIEDAKLRFQSESASQLSEVQSELARTEETVTSAEDRVTRTQVRAPVKGKINRLMINTVGGVIQPGEDLVEIVPVEDNLLVEAHIRPSDIAFLRPGQNAMVKFTAYDFSIYGGLPATLERISADTITNEEDESFYIIYLRTKENNIDSSKGPLEIIPGMTVTVDILTGKKTVLDYLLKPILKAKNEALRER</sequence>